<dbReference type="EMBL" id="BMKB01000002">
    <property type="protein sequence ID" value="GGA45136.1"/>
    <property type="molecule type" value="Genomic_DNA"/>
</dbReference>
<protein>
    <recommendedName>
        <fullName evidence="4">Lipoprotein</fullName>
    </recommendedName>
</protein>
<organism evidence="2 3">
    <name type="scientific">Pelagibacterium lentulum</name>
    <dbReference type="NCBI Taxonomy" id="2029865"/>
    <lineage>
        <taxon>Bacteria</taxon>
        <taxon>Pseudomonadati</taxon>
        <taxon>Pseudomonadota</taxon>
        <taxon>Alphaproteobacteria</taxon>
        <taxon>Hyphomicrobiales</taxon>
        <taxon>Devosiaceae</taxon>
        <taxon>Pelagibacterium</taxon>
    </lineage>
</organism>
<sequence length="84" mass="9457">MSIKTVVAVLAALALAACSTTAEERRALDQQRCAGYGFSPNSEAFANCLLTLDLDRRADQRARLDRLQARSPMFIYVRERYEDD</sequence>
<evidence type="ECO:0008006" key="4">
    <source>
        <dbReference type="Google" id="ProtNLM"/>
    </source>
</evidence>
<proteinExistence type="predicted"/>
<keyword evidence="1" id="KW-0732">Signal</keyword>
<evidence type="ECO:0000313" key="3">
    <source>
        <dbReference type="Proteomes" id="UP000596977"/>
    </source>
</evidence>
<gene>
    <name evidence="2" type="ORF">GCM10011499_13550</name>
</gene>
<dbReference type="Proteomes" id="UP000596977">
    <property type="component" value="Unassembled WGS sequence"/>
</dbReference>
<feature type="signal peptide" evidence="1">
    <location>
        <begin position="1"/>
        <end position="22"/>
    </location>
</feature>
<feature type="chain" id="PRO_5037249005" description="Lipoprotein" evidence="1">
    <location>
        <begin position="23"/>
        <end position="84"/>
    </location>
</feature>
<accession>A0A916R8C8</accession>
<dbReference type="PROSITE" id="PS51257">
    <property type="entry name" value="PROKAR_LIPOPROTEIN"/>
    <property type="match status" value="1"/>
</dbReference>
<dbReference type="RefSeq" id="WP_127072842.1">
    <property type="nucleotide sequence ID" value="NZ_BMKB01000002.1"/>
</dbReference>
<comment type="caution">
    <text evidence="2">The sequence shown here is derived from an EMBL/GenBank/DDBJ whole genome shotgun (WGS) entry which is preliminary data.</text>
</comment>
<dbReference type="AlphaFoldDB" id="A0A916R8C8"/>
<keyword evidence="3" id="KW-1185">Reference proteome</keyword>
<name>A0A916R8C8_9HYPH</name>
<dbReference type="OrthoDB" id="8163917at2"/>
<evidence type="ECO:0000313" key="2">
    <source>
        <dbReference type="EMBL" id="GGA45136.1"/>
    </source>
</evidence>
<reference evidence="2 3" key="1">
    <citation type="journal article" date="2014" name="Int. J. Syst. Evol. Microbiol.">
        <title>Complete genome sequence of Corynebacterium casei LMG S-19264T (=DSM 44701T), isolated from a smear-ripened cheese.</title>
        <authorList>
            <consortium name="US DOE Joint Genome Institute (JGI-PGF)"/>
            <person name="Walter F."/>
            <person name="Albersmeier A."/>
            <person name="Kalinowski J."/>
            <person name="Ruckert C."/>
        </authorList>
    </citation>
    <scope>NUCLEOTIDE SEQUENCE [LARGE SCALE GENOMIC DNA]</scope>
    <source>
        <strain evidence="2 3">CGMCC 1.15896</strain>
    </source>
</reference>
<evidence type="ECO:0000256" key="1">
    <source>
        <dbReference type="SAM" id="SignalP"/>
    </source>
</evidence>